<dbReference type="GO" id="GO:0004540">
    <property type="term" value="F:RNA nuclease activity"/>
    <property type="evidence" value="ECO:0007669"/>
    <property type="project" value="InterPro"/>
</dbReference>
<evidence type="ECO:0000259" key="1">
    <source>
        <dbReference type="Pfam" id="PF01936"/>
    </source>
</evidence>
<evidence type="ECO:0000313" key="2">
    <source>
        <dbReference type="EMBL" id="TQE95019.1"/>
    </source>
</evidence>
<reference evidence="2 3" key="1">
    <citation type="submission" date="2019-06" db="EMBL/GenBank/DDBJ databases">
        <title>Metagenome assembled Genome of Spiribacter salinus SL48-SHIP from the microbial mat of Salt Lake 48 (Novosibirsk region, Russia).</title>
        <authorList>
            <person name="Shipova A."/>
            <person name="Rozanov A.S."/>
            <person name="Bryanskaya A.V."/>
            <person name="Peltek S.E."/>
        </authorList>
    </citation>
    <scope>NUCLEOTIDE SEQUENCE [LARGE SCALE GENOMIC DNA]</scope>
    <source>
        <strain evidence="2">SL48-SHIP-2</strain>
    </source>
</reference>
<comment type="caution">
    <text evidence="2">The sequence shown here is derived from an EMBL/GenBank/DDBJ whole genome shotgun (WGS) entry which is preliminary data.</text>
</comment>
<organism evidence="2 3">
    <name type="scientific">Spiribacter salinus</name>
    <dbReference type="NCBI Taxonomy" id="1335746"/>
    <lineage>
        <taxon>Bacteria</taxon>
        <taxon>Pseudomonadati</taxon>
        <taxon>Pseudomonadota</taxon>
        <taxon>Gammaproteobacteria</taxon>
        <taxon>Chromatiales</taxon>
        <taxon>Ectothiorhodospiraceae</taxon>
        <taxon>Spiribacter</taxon>
    </lineage>
</organism>
<gene>
    <name evidence="2" type="ORF">FKY71_17390</name>
</gene>
<feature type="domain" description="NYN" evidence="1">
    <location>
        <begin position="187"/>
        <end position="246"/>
    </location>
</feature>
<accession>A0A540VE28</accession>
<name>A0A540VE28_9GAMM</name>
<dbReference type="EMBL" id="VIFK01000399">
    <property type="protein sequence ID" value="TQE95019.1"/>
    <property type="molecule type" value="Genomic_DNA"/>
</dbReference>
<protein>
    <submittedName>
        <fullName evidence="2">NYN domain-containing protein</fullName>
    </submittedName>
</protein>
<proteinExistence type="predicted"/>
<dbReference type="Pfam" id="PF01936">
    <property type="entry name" value="NYN"/>
    <property type="match status" value="1"/>
</dbReference>
<evidence type="ECO:0000313" key="3">
    <source>
        <dbReference type="Proteomes" id="UP000315400"/>
    </source>
</evidence>
<dbReference type="Proteomes" id="UP000315400">
    <property type="component" value="Unassembled WGS sequence"/>
</dbReference>
<dbReference type="Gene3D" id="3.40.50.1010">
    <property type="entry name" value="5'-nuclease"/>
    <property type="match status" value="1"/>
</dbReference>
<dbReference type="InterPro" id="IPR021139">
    <property type="entry name" value="NYN"/>
</dbReference>
<dbReference type="CDD" id="cd18722">
    <property type="entry name" value="PIN_NicB-like"/>
    <property type="match status" value="1"/>
</dbReference>
<dbReference type="AlphaFoldDB" id="A0A540VE28"/>
<sequence>MTRIRRIAILIDGGFFMKRLRHWPNIDRSDPKAVATAARWMCRRHVRRLTGDNDRDDDNGRGGMWLDHVYRLFFYDAHPYEDQPHHPLKNRQINFKTTPEAQFRRALFQEIRRQRKFALRLGTVTKTGDWMPYNRHFKGLLKLWHHAAYIEAVLADPATADPENTAAARKALSAWTALGEDDVELPLRQKGVDMRIGLDIAAMTFKQQVDTIILVTGDSDFIPAAKIARREGMEFILDPMWQDISDELHEHVDGIASGLDKPKRERGAQ</sequence>